<dbReference type="HAMAP" id="MF_03228">
    <property type="entry name" value="But_CoA_trans"/>
    <property type="match status" value="1"/>
</dbReference>
<dbReference type="GO" id="GO:0006083">
    <property type="term" value="P:acetate metabolic process"/>
    <property type="evidence" value="ECO:0007669"/>
    <property type="project" value="InterPro"/>
</dbReference>
<keyword evidence="3" id="KW-0443">Lipid metabolism</keyword>
<protein>
    <recommendedName>
        <fullName evidence="3">Probable butyrate:acetyl-CoA coenzyme A-transferase</fullName>
        <shortName evidence="3">Butyrate CoA-transferase</shortName>
        <ecNumber evidence="3">2.8.3.-</ecNumber>
    </recommendedName>
</protein>
<dbReference type="UniPathway" id="UPA00863"/>
<dbReference type="Pfam" id="PF02550">
    <property type="entry name" value="AcetylCoA_hydro"/>
    <property type="match status" value="1"/>
</dbReference>
<dbReference type="InterPro" id="IPR038460">
    <property type="entry name" value="AcetylCoA_hyd_C_sf"/>
</dbReference>
<comment type="function">
    <text evidence="3">Coenzyme A-transferase that converts butyrate to butyryl-CoA.</text>
</comment>
<feature type="domain" description="Acetyl-CoA hydrolase/transferase C-terminal" evidence="5">
    <location>
        <begin position="277"/>
        <end position="433"/>
    </location>
</feature>
<dbReference type="Proteomes" id="UP000199228">
    <property type="component" value="Unassembled WGS sequence"/>
</dbReference>
<feature type="binding site" evidence="3">
    <location>
        <position position="318"/>
    </location>
    <ligand>
        <name>CoA</name>
        <dbReference type="ChEBI" id="CHEBI:57287"/>
    </ligand>
</feature>
<dbReference type="Pfam" id="PF13336">
    <property type="entry name" value="AcetylCoA_hyd_C"/>
    <property type="match status" value="1"/>
</dbReference>
<dbReference type="SUPFAM" id="SSF100950">
    <property type="entry name" value="NagB/RpiA/CoA transferase-like"/>
    <property type="match status" value="2"/>
</dbReference>
<dbReference type="OrthoDB" id="9801795at2"/>
<evidence type="ECO:0000259" key="5">
    <source>
        <dbReference type="Pfam" id="PF13336"/>
    </source>
</evidence>
<keyword evidence="3" id="KW-0276">Fatty acid metabolism</keyword>
<evidence type="ECO:0000256" key="1">
    <source>
        <dbReference type="ARBA" id="ARBA00009632"/>
    </source>
</evidence>
<dbReference type="InterPro" id="IPR037171">
    <property type="entry name" value="NagB/RpiA_transferase-like"/>
</dbReference>
<dbReference type="GO" id="GO:0016787">
    <property type="term" value="F:hydrolase activity"/>
    <property type="evidence" value="ECO:0007669"/>
    <property type="project" value="UniProtKB-KW"/>
</dbReference>
<evidence type="ECO:0000313" key="7">
    <source>
        <dbReference type="Proteomes" id="UP000199228"/>
    </source>
</evidence>
<dbReference type="Gene3D" id="3.40.1080.20">
    <property type="entry name" value="Acetyl-CoA hydrolase/transferase C-terminal domain"/>
    <property type="match status" value="1"/>
</dbReference>
<feature type="binding site" evidence="3">
    <location>
        <position position="341"/>
    </location>
    <ligand>
        <name>CoA</name>
        <dbReference type="ChEBI" id="CHEBI:57287"/>
    </ligand>
</feature>
<dbReference type="RefSeq" id="WP_090174525.1">
    <property type="nucleotide sequence ID" value="NZ_FMXR01000018.1"/>
</dbReference>
<organism evidence="6 7">
    <name type="scientific">Eubacterium oxidoreducens</name>
    <dbReference type="NCBI Taxonomy" id="1732"/>
    <lineage>
        <taxon>Bacteria</taxon>
        <taxon>Bacillati</taxon>
        <taxon>Bacillota</taxon>
        <taxon>Clostridia</taxon>
        <taxon>Eubacteriales</taxon>
        <taxon>Eubacteriaceae</taxon>
        <taxon>Eubacterium</taxon>
    </lineage>
</organism>
<keyword evidence="7" id="KW-1185">Reference proteome</keyword>
<dbReference type="GO" id="GO:0005737">
    <property type="term" value="C:cytoplasm"/>
    <property type="evidence" value="ECO:0007669"/>
    <property type="project" value="UniProtKB-SubCell"/>
</dbReference>
<evidence type="ECO:0000256" key="3">
    <source>
        <dbReference type="HAMAP-Rule" id="MF_03228"/>
    </source>
</evidence>
<name>A0A1G6CEP2_EUBOX</name>
<evidence type="ECO:0000259" key="4">
    <source>
        <dbReference type="Pfam" id="PF02550"/>
    </source>
</evidence>
<proteinExistence type="inferred from homology"/>
<evidence type="ECO:0000256" key="2">
    <source>
        <dbReference type="ARBA" id="ARBA00022679"/>
    </source>
</evidence>
<dbReference type="PANTHER" id="PTHR21432:SF20">
    <property type="entry name" value="ACETYL-COA HYDROLASE"/>
    <property type="match status" value="1"/>
</dbReference>
<sequence length="445" mass="49154">MSVYEEYKKKLVSADEAVKLVKDGDWVDYSQTCTFPKALDAALAKRKGEVKDVKIRSAISMQPIQVVEQDPEQESFTFNVWHCSGLDRKYVDQGKAFYTPMLFRYNGSYYTKGYAPVNVAMLTVAPMDKNGNFNFGLTNCCMQEIVDAADHIILEVNETMPIIYGLEGDHINIKDVDYVVENNDPVGTAPAGDPGEIDRQIANQIFPYLYDGITLQIGIGGMPNALGGLIAESDLKDLGMHTELISDGYLKLYQSGKLTNKKKPINTGKGVFSICNGSRELYDYMDHNFDIMSAPMSYVNNPGTIKALDHFVSINGCIKADLYGQVCSETVGTRHISGTGGQLDFATGALEAEHGQSFLAMPSSRVGKDGVRVSNIIPHFTGGDVITTPRTSVQYIATEYGCVNMQGVPTWERAERLISVAHPDFRDDLIKAAEEQKIWRASNKR</sequence>
<reference evidence="6 7" key="1">
    <citation type="submission" date="2016-10" db="EMBL/GenBank/DDBJ databases">
        <authorList>
            <person name="de Groot N.N."/>
        </authorList>
    </citation>
    <scope>NUCLEOTIDE SEQUENCE [LARGE SCALE GENOMIC DNA]</scope>
    <source>
        <strain evidence="6 7">DSM 3217</strain>
    </source>
</reference>
<dbReference type="GO" id="GO:0006084">
    <property type="term" value="P:acetyl-CoA metabolic process"/>
    <property type="evidence" value="ECO:0007669"/>
    <property type="project" value="UniProtKB-UniRule"/>
</dbReference>
<accession>A0A1G6CEP2</accession>
<feature type="active site" description="5-glutamyl coenzyme A thioester intermediate" evidence="3">
    <location>
        <position position="243"/>
    </location>
</feature>
<dbReference type="PANTHER" id="PTHR21432">
    <property type="entry name" value="ACETYL-COA HYDROLASE-RELATED"/>
    <property type="match status" value="1"/>
</dbReference>
<comment type="catalytic activity">
    <reaction evidence="3">
        <text>butanoate + acetyl-CoA = butanoyl-CoA + acetate</text>
        <dbReference type="Rhea" id="RHEA:30071"/>
        <dbReference type="ChEBI" id="CHEBI:17968"/>
        <dbReference type="ChEBI" id="CHEBI:30089"/>
        <dbReference type="ChEBI" id="CHEBI:57288"/>
        <dbReference type="ChEBI" id="CHEBI:57371"/>
    </reaction>
</comment>
<dbReference type="STRING" id="1732.SAMN02910417_02328"/>
<evidence type="ECO:0000313" key="6">
    <source>
        <dbReference type="EMBL" id="SDB31295.1"/>
    </source>
</evidence>
<comment type="subcellular location">
    <subcellularLocation>
        <location evidence="3">Cytoplasm</location>
    </subcellularLocation>
</comment>
<dbReference type="Gene3D" id="3.30.750.70">
    <property type="entry name" value="4-hydroxybutyrate coenzyme like domains"/>
    <property type="match status" value="1"/>
</dbReference>
<feature type="domain" description="Acetyl-CoA hydrolase/transferase N-terminal" evidence="4">
    <location>
        <begin position="4"/>
        <end position="184"/>
    </location>
</feature>
<dbReference type="AlphaFoldDB" id="A0A1G6CEP2"/>
<keyword evidence="6" id="KW-0378">Hydrolase</keyword>
<keyword evidence="2 3" id="KW-0808">Transferase</keyword>
<comment type="similarity">
    <text evidence="1 3">Belongs to the acetyl-CoA hydrolase/transferase family.</text>
</comment>
<dbReference type="EMBL" id="FMXR01000018">
    <property type="protein sequence ID" value="SDB31295.1"/>
    <property type="molecule type" value="Genomic_DNA"/>
</dbReference>
<dbReference type="EC" id="2.8.3.-" evidence="3"/>
<dbReference type="GO" id="GO:0019605">
    <property type="term" value="P:butyrate metabolic process"/>
    <property type="evidence" value="ECO:0007669"/>
    <property type="project" value="UniProtKB-UniRule"/>
</dbReference>
<comment type="pathway">
    <text evidence="3">Lipid metabolism; butanoate metabolism.</text>
</comment>
<dbReference type="InterPro" id="IPR046433">
    <property type="entry name" value="ActCoA_hydro"/>
</dbReference>
<feature type="binding site" evidence="3">
    <location>
        <begin position="218"/>
        <end position="222"/>
    </location>
    <ligand>
        <name>CoA</name>
        <dbReference type="ChEBI" id="CHEBI:57287"/>
    </ligand>
</feature>
<dbReference type="Gene3D" id="3.40.1080.10">
    <property type="entry name" value="Glutaconate Coenzyme A-transferase"/>
    <property type="match status" value="1"/>
</dbReference>
<dbReference type="GO" id="GO:0008775">
    <property type="term" value="F:acetate CoA-transferase activity"/>
    <property type="evidence" value="ECO:0007669"/>
    <property type="project" value="InterPro"/>
</dbReference>
<gene>
    <name evidence="6" type="ORF">SAMN02910417_02328</name>
</gene>
<dbReference type="InterPro" id="IPR023990">
    <property type="entry name" value="Butryl-CoA_acetate_CoA_Tfrase"/>
</dbReference>
<dbReference type="InterPro" id="IPR026888">
    <property type="entry name" value="AcetylCoA_hyd_C"/>
</dbReference>
<keyword evidence="3" id="KW-0963">Cytoplasm</keyword>
<dbReference type="InterPro" id="IPR003702">
    <property type="entry name" value="ActCoA_hydro_N"/>
</dbReference>